<keyword evidence="6" id="KW-1185">Reference proteome</keyword>
<dbReference type="EC" id="2.3.2.27" evidence="2"/>
<evidence type="ECO:0000313" key="6">
    <source>
        <dbReference type="Proteomes" id="UP001227230"/>
    </source>
</evidence>
<comment type="catalytic activity">
    <reaction evidence="1">
        <text>S-ubiquitinyl-[E2 ubiquitin-conjugating enzyme]-L-cysteine + [acceptor protein]-L-lysine = [E2 ubiquitin-conjugating enzyme]-L-cysteine + N(6)-ubiquitinyl-[acceptor protein]-L-lysine.</text>
        <dbReference type="EC" id="2.3.2.27"/>
    </reaction>
</comment>
<gene>
    <name evidence="5" type="ORF">VitviT2T_016001</name>
</gene>
<dbReference type="SUPFAM" id="SSF56112">
    <property type="entry name" value="Protein kinase-like (PK-like)"/>
    <property type="match status" value="1"/>
</dbReference>
<dbReference type="InterPro" id="IPR011009">
    <property type="entry name" value="Kinase-like_dom_sf"/>
</dbReference>
<sequence>MDLIDYYNTSTSRDWTGRVKSFKATGSIGDGLMPILHKSAPQFKMANGSLEDRIFRRGDSPPLSWQPRFRIAAEISTGLLFPHQTKSEPQVHHDLKLASILLDPNYVSKISDVGLVRLVPLSVADSVTQYQMTSTAGNFCYIDPEYQQAGMLGIKSDVYSLGIMLLQIITAKPPMELIHLVERAIGKELRRKDGPDLGKAVLPELNRMGEFSEEHLDPQARPVLHGRLMHVTQGPRVIFPFLQSSLILKKIFPNFIL</sequence>
<evidence type="ECO:0000256" key="3">
    <source>
        <dbReference type="ARBA" id="ARBA00022786"/>
    </source>
</evidence>
<proteinExistence type="predicted"/>
<organism evidence="5 6">
    <name type="scientific">Vitis vinifera</name>
    <name type="common">Grape</name>
    <dbReference type="NCBI Taxonomy" id="29760"/>
    <lineage>
        <taxon>Eukaryota</taxon>
        <taxon>Viridiplantae</taxon>
        <taxon>Streptophyta</taxon>
        <taxon>Embryophyta</taxon>
        <taxon>Tracheophyta</taxon>
        <taxon>Spermatophyta</taxon>
        <taxon>Magnoliopsida</taxon>
        <taxon>eudicotyledons</taxon>
        <taxon>Gunneridae</taxon>
        <taxon>Pentapetalae</taxon>
        <taxon>rosids</taxon>
        <taxon>Vitales</taxon>
        <taxon>Vitaceae</taxon>
        <taxon>Viteae</taxon>
        <taxon>Vitis</taxon>
    </lineage>
</organism>
<accession>A0ABY9CQM4</accession>
<feature type="domain" description="Protein kinase" evidence="4">
    <location>
        <begin position="1"/>
        <end position="242"/>
    </location>
</feature>
<reference evidence="5 6" key="1">
    <citation type="journal article" date="2023" name="Hortic Res">
        <title>The complete reference genome for grapevine (Vitis vinifera L.) genetics and breeding.</title>
        <authorList>
            <person name="Shi X."/>
            <person name="Cao S."/>
            <person name="Wang X."/>
            <person name="Huang S."/>
            <person name="Wang Y."/>
            <person name="Liu Z."/>
            <person name="Liu W."/>
            <person name="Leng X."/>
            <person name="Peng Y."/>
            <person name="Wang N."/>
            <person name="Wang Y."/>
            <person name="Ma Z."/>
            <person name="Xu X."/>
            <person name="Zhang F."/>
            <person name="Xue H."/>
            <person name="Zhong H."/>
            <person name="Wang Y."/>
            <person name="Zhang K."/>
            <person name="Velt A."/>
            <person name="Avia K."/>
            <person name="Holtgrawe D."/>
            <person name="Grimplet J."/>
            <person name="Matus J.T."/>
            <person name="Ware D."/>
            <person name="Wu X."/>
            <person name="Wang H."/>
            <person name="Liu C."/>
            <person name="Fang Y."/>
            <person name="Rustenholz C."/>
            <person name="Cheng Z."/>
            <person name="Xiao H."/>
            <person name="Zhou Y."/>
        </authorList>
    </citation>
    <scope>NUCLEOTIDE SEQUENCE [LARGE SCALE GENOMIC DNA]</scope>
    <source>
        <strain evidence="6">cv. Pinot noir / PN40024</strain>
        <tissue evidence="5">Leaf</tissue>
    </source>
</reference>
<evidence type="ECO:0000256" key="2">
    <source>
        <dbReference type="ARBA" id="ARBA00012483"/>
    </source>
</evidence>
<dbReference type="Gene3D" id="1.10.510.10">
    <property type="entry name" value="Transferase(Phosphotransferase) domain 1"/>
    <property type="match status" value="1"/>
</dbReference>
<evidence type="ECO:0000259" key="4">
    <source>
        <dbReference type="PROSITE" id="PS50011"/>
    </source>
</evidence>
<dbReference type="EMBL" id="CP126657">
    <property type="protein sequence ID" value="WJZ97394.1"/>
    <property type="molecule type" value="Genomic_DNA"/>
</dbReference>
<dbReference type="PANTHER" id="PTHR45647:SF132">
    <property type="entry name" value="KINASE WITH ADENINE NUCLEOTIDE ALPHA HYDROLASES-LIKE DOMAIN-CONTAINING PROTEIN"/>
    <property type="match status" value="1"/>
</dbReference>
<protein>
    <recommendedName>
        <fullName evidence="2">RING-type E3 ubiquitin transferase</fullName>
        <ecNumber evidence="2">2.3.2.27</ecNumber>
    </recommendedName>
</protein>
<evidence type="ECO:0000256" key="1">
    <source>
        <dbReference type="ARBA" id="ARBA00000900"/>
    </source>
</evidence>
<evidence type="ECO:0000313" key="5">
    <source>
        <dbReference type="EMBL" id="WJZ97394.1"/>
    </source>
</evidence>
<dbReference type="Pfam" id="PF00069">
    <property type="entry name" value="Pkinase"/>
    <property type="match status" value="1"/>
</dbReference>
<dbReference type="Proteomes" id="UP001227230">
    <property type="component" value="Chromosome 10"/>
</dbReference>
<dbReference type="PROSITE" id="PS50011">
    <property type="entry name" value="PROTEIN_KINASE_DOM"/>
    <property type="match status" value="1"/>
</dbReference>
<dbReference type="PANTHER" id="PTHR45647">
    <property type="entry name" value="OS02G0152300 PROTEIN"/>
    <property type="match status" value="1"/>
</dbReference>
<dbReference type="InterPro" id="IPR000719">
    <property type="entry name" value="Prot_kinase_dom"/>
</dbReference>
<dbReference type="InterPro" id="IPR051348">
    <property type="entry name" value="U-box_ubiquitin_ligases"/>
</dbReference>
<keyword evidence="3" id="KW-0833">Ubl conjugation pathway</keyword>
<name>A0ABY9CQM4_VITVI</name>